<keyword evidence="3" id="KW-1185">Reference proteome</keyword>
<protein>
    <submittedName>
        <fullName evidence="2">Uncharacterized protein</fullName>
    </submittedName>
</protein>
<dbReference type="Proteomes" id="UP000253934">
    <property type="component" value="Unassembled WGS sequence"/>
</dbReference>
<proteinExistence type="predicted"/>
<evidence type="ECO:0000313" key="2">
    <source>
        <dbReference type="EMBL" id="RDB35478.1"/>
    </source>
</evidence>
<gene>
    <name evidence="2" type="ORF">DCC88_09910</name>
</gene>
<comment type="caution">
    <text evidence="2">The sequence shown here is derived from an EMBL/GenBank/DDBJ whole genome shotgun (WGS) entry which is preliminary data.</text>
</comment>
<dbReference type="EMBL" id="QOVW01000084">
    <property type="protein sequence ID" value="RDB35478.1"/>
    <property type="molecule type" value="Genomic_DNA"/>
</dbReference>
<accession>A0A369KNQ1</accession>
<feature type="signal peptide" evidence="1">
    <location>
        <begin position="1"/>
        <end position="23"/>
    </location>
</feature>
<name>A0A369KNQ1_9BACT</name>
<evidence type="ECO:0000313" key="3">
    <source>
        <dbReference type="Proteomes" id="UP000253934"/>
    </source>
</evidence>
<evidence type="ECO:0000256" key="1">
    <source>
        <dbReference type="SAM" id="SignalP"/>
    </source>
</evidence>
<dbReference type="AlphaFoldDB" id="A0A369KNQ1"/>
<keyword evidence="1" id="KW-0732">Signal</keyword>
<reference evidence="2" key="1">
    <citation type="submission" date="2018-04" db="EMBL/GenBank/DDBJ databases">
        <title>Draft genome sequence of the Candidatus Spirobacillus cienkowskii, a pathogen of freshwater Daphnia species, reconstructed from hemolymph metagenomic reads.</title>
        <authorList>
            <person name="Bresciani L."/>
            <person name="Lemos L.N."/>
            <person name="Wale N."/>
            <person name="Lin J.Y."/>
            <person name="Fernandes G.R."/>
            <person name="Duffy M.A."/>
            <person name="Rodrigues J.M."/>
        </authorList>
    </citation>
    <scope>NUCLEOTIDE SEQUENCE [LARGE SCALE GENOMIC DNA]</scope>
    <source>
        <strain evidence="2">Binning01</strain>
    </source>
</reference>
<sequence>MKLKFLSLAIFTMMSFFSFNAFAYLYGAKVTIKNYTNNNLLLSFSGDNNISNTPFVSNDGKKPDDMSLFSIEPNGTSTIYIDNYDWTGLALSN</sequence>
<organism evidence="2 3">
    <name type="scientific">Spirobacillus cienkowskii</name>
    <dbReference type="NCBI Taxonomy" id="495820"/>
    <lineage>
        <taxon>Bacteria</taxon>
        <taxon>Pseudomonadati</taxon>
        <taxon>Bdellovibrionota</taxon>
        <taxon>Oligoflexia</taxon>
        <taxon>Silvanigrellales</taxon>
        <taxon>Spirobacillus</taxon>
    </lineage>
</organism>
<feature type="chain" id="PRO_5016835462" evidence="1">
    <location>
        <begin position="24"/>
        <end position="93"/>
    </location>
</feature>